<dbReference type="EMBL" id="CP163432">
    <property type="protein sequence ID" value="XDQ15861.1"/>
    <property type="molecule type" value="Genomic_DNA"/>
</dbReference>
<proteinExistence type="predicted"/>
<organism evidence="1">
    <name type="scientific">Streptomyces sp. R11</name>
    <dbReference type="NCBI Taxonomy" id="3238625"/>
    <lineage>
        <taxon>Bacteria</taxon>
        <taxon>Bacillati</taxon>
        <taxon>Actinomycetota</taxon>
        <taxon>Actinomycetes</taxon>
        <taxon>Kitasatosporales</taxon>
        <taxon>Streptomycetaceae</taxon>
        <taxon>Streptomyces</taxon>
    </lineage>
</organism>
<dbReference type="AlphaFoldDB" id="A0AB39NEE1"/>
<reference evidence="1" key="1">
    <citation type="submission" date="2024-07" db="EMBL/GenBank/DDBJ databases">
        <authorList>
            <person name="Yu S.T."/>
        </authorList>
    </citation>
    <scope>NUCLEOTIDE SEQUENCE</scope>
    <source>
        <strain evidence="1">R11</strain>
    </source>
</reference>
<gene>
    <name evidence="1" type="ORF">AB5J55_42805</name>
</gene>
<protein>
    <submittedName>
        <fullName evidence="1">Uncharacterized protein</fullName>
    </submittedName>
</protein>
<evidence type="ECO:0000313" key="1">
    <source>
        <dbReference type="EMBL" id="XDQ15861.1"/>
    </source>
</evidence>
<dbReference type="RefSeq" id="WP_369275788.1">
    <property type="nucleotide sequence ID" value="NZ_CP163432.1"/>
</dbReference>
<name>A0AB39NEE1_9ACTN</name>
<accession>A0AB39NEE1</accession>
<sequence>MAPTVGNVVRAQVGAAGKVGLVRGPGAVSIDPEDGVCFVKVADAMLDSGVI</sequence>